<evidence type="ECO:0000256" key="5">
    <source>
        <dbReference type="ARBA" id="ARBA00023277"/>
    </source>
</evidence>
<sequence length="485" mass="53977">MDRMKEKRKGKARIGVFSVGYDVYWAQFPGLLEELLAKEEMFIRKFPQNEVDIIRFGMIDSPAVAYKKVKEIIAANLDFLFCDMLTYATSGTFGVIAASVRCPIVLVALQPLKAMDYKQASTYMQLVNDDICALPEFTGVASRLGRPIPETIIGTLHDDEMVDNEIYEYCRIANVLHGLRNAQLGHIGHPLNSMLDMNTDPTMLTTFFGSHVIFYEPNELQRHMKSLTDEEIKEKEKQILQFFDTPEPVSDPISMKLSDEDLCVAAKASLALDKFVNSNNLTGLAYYFDGAENSSIRQLMTNLIVGNSLLTARHIPMCGESDLKTLIALMIMDRMGIGGSFAEFHPVDFTDGFVLVGHDGPHNISIAEGKPVLRSLKKYHGKPGNGAGVEFKIKEGPITLLSINSTYDGKFKFIIAEGESVSGPIPPTGNTNTRGFFQPDVRTFLKRWVNEAPTHHFALGIGHHAATLAKLAKYLNLEYKIIPTD</sequence>
<keyword evidence="2" id="KW-0054">Arabinose catabolism</keyword>
<dbReference type="SUPFAM" id="SSF50443">
    <property type="entry name" value="FucI/AraA C-terminal domain-like"/>
    <property type="match status" value="1"/>
</dbReference>
<evidence type="ECO:0000256" key="2">
    <source>
        <dbReference type="ARBA" id="ARBA00022935"/>
    </source>
</evidence>
<dbReference type="Pfam" id="PF02952">
    <property type="entry name" value="Fucose_iso_C"/>
    <property type="match status" value="1"/>
</dbReference>
<keyword evidence="3" id="KW-0464">Manganese</keyword>
<name>A0A173VD90_PARDI</name>
<dbReference type="GO" id="GO:0008733">
    <property type="term" value="F:L-arabinose isomerase activity"/>
    <property type="evidence" value="ECO:0007669"/>
    <property type="project" value="InterPro"/>
</dbReference>
<dbReference type="InterPro" id="IPR004216">
    <property type="entry name" value="Fuc/Ara_isomerase_C"/>
</dbReference>
<dbReference type="RefSeq" id="WP_057319664.1">
    <property type="nucleotide sequence ID" value="NZ_BAABYH010000001.1"/>
</dbReference>
<dbReference type="GO" id="GO:0046872">
    <property type="term" value="F:metal ion binding"/>
    <property type="evidence" value="ECO:0007669"/>
    <property type="project" value="UniProtKB-KW"/>
</dbReference>
<evidence type="ECO:0000313" key="7">
    <source>
        <dbReference type="EMBL" id="CUN25071.1"/>
    </source>
</evidence>
<accession>A0A173VD90</accession>
<evidence type="ECO:0000256" key="1">
    <source>
        <dbReference type="ARBA" id="ARBA00022723"/>
    </source>
</evidence>
<dbReference type="InterPro" id="IPR009015">
    <property type="entry name" value="Fucose_isomerase_N/cen_sf"/>
</dbReference>
<evidence type="ECO:0000256" key="4">
    <source>
        <dbReference type="ARBA" id="ARBA00023235"/>
    </source>
</evidence>
<dbReference type="PANTHER" id="PTHR38464:SF1">
    <property type="entry name" value="L-ARABINOSE ISOMERASE"/>
    <property type="match status" value="1"/>
</dbReference>
<keyword evidence="4 7" id="KW-0413">Isomerase</keyword>
<dbReference type="PANTHER" id="PTHR38464">
    <property type="entry name" value="L-ARABINOSE ISOMERASE"/>
    <property type="match status" value="1"/>
</dbReference>
<dbReference type="InterPro" id="IPR015888">
    <property type="entry name" value="Fuc_isomerase_C"/>
</dbReference>
<dbReference type="SUPFAM" id="SSF53743">
    <property type="entry name" value="FucI/AraA N-terminal and middle domains"/>
    <property type="match status" value="1"/>
</dbReference>
<dbReference type="Proteomes" id="UP000095591">
    <property type="component" value="Unassembled WGS sequence"/>
</dbReference>
<dbReference type="InterPro" id="IPR003762">
    <property type="entry name" value="Lara_isomerase"/>
</dbReference>
<dbReference type="GO" id="GO:0019569">
    <property type="term" value="P:L-arabinose catabolic process to D-xylulose 5-phosphate"/>
    <property type="evidence" value="ECO:0007669"/>
    <property type="project" value="TreeGrafter"/>
</dbReference>
<protein>
    <submittedName>
        <fullName evidence="7">L-arabinose isomerase</fullName>
    </submittedName>
</protein>
<dbReference type="AlphaFoldDB" id="A0A173VD90"/>
<keyword evidence="1" id="KW-0479">Metal-binding</keyword>
<evidence type="ECO:0000256" key="3">
    <source>
        <dbReference type="ARBA" id="ARBA00023211"/>
    </source>
</evidence>
<evidence type="ECO:0000259" key="6">
    <source>
        <dbReference type="Pfam" id="PF02952"/>
    </source>
</evidence>
<evidence type="ECO:0000313" key="8">
    <source>
        <dbReference type="Proteomes" id="UP000095591"/>
    </source>
</evidence>
<proteinExistence type="predicted"/>
<dbReference type="GO" id="GO:0006004">
    <property type="term" value="P:fucose metabolic process"/>
    <property type="evidence" value="ECO:0007669"/>
    <property type="project" value="InterPro"/>
</dbReference>
<dbReference type="EMBL" id="CYXP01000007">
    <property type="protein sequence ID" value="CUN25071.1"/>
    <property type="molecule type" value="Genomic_DNA"/>
</dbReference>
<organism evidence="7 8">
    <name type="scientific">Parabacteroides distasonis</name>
    <dbReference type="NCBI Taxonomy" id="823"/>
    <lineage>
        <taxon>Bacteria</taxon>
        <taxon>Pseudomonadati</taxon>
        <taxon>Bacteroidota</taxon>
        <taxon>Bacteroidia</taxon>
        <taxon>Bacteroidales</taxon>
        <taxon>Tannerellaceae</taxon>
        <taxon>Parabacteroides</taxon>
    </lineage>
</organism>
<dbReference type="GO" id="GO:0005829">
    <property type="term" value="C:cytosol"/>
    <property type="evidence" value="ECO:0007669"/>
    <property type="project" value="TreeGrafter"/>
</dbReference>
<reference evidence="7 8" key="1">
    <citation type="submission" date="2015-09" db="EMBL/GenBank/DDBJ databases">
        <authorList>
            <consortium name="Pathogen Informatics"/>
        </authorList>
    </citation>
    <scope>NUCLEOTIDE SEQUENCE [LARGE SCALE GENOMIC DNA]</scope>
    <source>
        <strain evidence="7 8">2789STDY5608872</strain>
    </source>
</reference>
<dbReference type="CDD" id="cd00578">
    <property type="entry name" value="L-fuc_L-ara-isomerases"/>
    <property type="match status" value="1"/>
</dbReference>
<dbReference type="GO" id="GO:0008736">
    <property type="term" value="F:L-fucose isomerase activity"/>
    <property type="evidence" value="ECO:0007669"/>
    <property type="project" value="InterPro"/>
</dbReference>
<keyword evidence="5" id="KW-0119">Carbohydrate metabolism</keyword>
<feature type="domain" description="L-fucose isomerase C-terminal" evidence="6">
    <location>
        <begin position="384"/>
        <end position="480"/>
    </location>
</feature>
<gene>
    <name evidence="7" type="ORF">ERS852429_02890</name>
</gene>